<dbReference type="Proteomes" id="UP000574528">
    <property type="component" value="Unassembled WGS sequence"/>
</dbReference>
<dbReference type="GO" id="GO:0005829">
    <property type="term" value="C:cytosol"/>
    <property type="evidence" value="ECO:0007669"/>
    <property type="project" value="TreeGrafter"/>
</dbReference>
<keyword evidence="3" id="KW-0963">Cytoplasm</keyword>
<feature type="domain" description="Far11/STRP N-terminal" evidence="7">
    <location>
        <begin position="12"/>
        <end position="310"/>
    </location>
</feature>
<gene>
    <name evidence="9" type="primary">Strip1</name>
    <name evidence="9" type="ORF">PSIHAE_R09665</name>
</gene>
<feature type="region of interest" description="Disordered" evidence="6">
    <location>
        <begin position="280"/>
        <end position="370"/>
    </location>
</feature>
<dbReference type="SMART" id="SM01293">
    <property type="entry name" value="DUF3402"/>
    <property type="match status" value="1"/>
</dbReference>
<comment type="similarity">
    <text evidence="2">Belongs to the STRIP family.</text>
</comment>
<dbReference type="PANTHER" id="PTHR13239">
    <property type="entry name" value="PROTEIN REQUIRED FOR HYPHAL ANASTOMOSIS HAM-2"/>
    <property type="match status" value="1"/>
</dbReference>
<feature type="compositionally biased region" description="Acidic residues" evidence="6">
    <location>
        <begin position="325"/>
        <end position="338"/>
    </location>
</feature>
<feature type="compositionally biased region" description="Basic and acidic residues" evidence="6">
    <location>
        <begin position="303"/>
        <end position="324"/>
    </location>
</feature>
<dbReference type="InterPro" id="IPR012486">
    <property type="entry name" value="Far11/STRP_N"/>
</dbReference>
<evidence type="ECO:0000259" key="7">
    <source>
        <dbReference type="SMART" id="SM01292"/>
    </source>
</evidence>
<dbReference type="Pfam" id="PF11882">
    <property type="entry name" value="DUF3402"/>
    <property type="match status" value="1"/>
</dbReference>
<comment type="subcellular location">
    <subcellularLocation>
        <location evidence="1">Cytoplasm</location>
    </subcellularLocation>
</comment>
<evidence type="ECO:0000256" key="4">
    <source>
        <dbReference type="ARBA" id="ARBA00022553"/>
    </source>
</evidence>
<dbReference type="PANTHER" id="PTHR13239:SF7">
    <property type="entry name" value="STRIATIN-INTERACTING PROTEIN 1"/>
    <property type="match status" value="1"/>
</dbReference>
<feature type="non-terminal residue" evidence="9">
    <location>
        <position position="1"/>
    </location>
</feature>
<keyword evidence="4" id="KW-0597">Phosphoprotein</keyword>
<evidence type="ECO:0000256" key="6">
    <source>
        <dbReference type="SAM" id="MobiDB-lite"/>
    </source>
</evidence>
<evidence type="ECO:0000256" key="1">
    <source>
        <dbReference type="ARBA" id="ARBA00004496"/>
    </source>
</evidence>
<feature type="domain" description="Far11/STRP C-terminal" evidence="8">
    <location>
        <begin position="407"/>
        <end position="734"/>
    </location>
</feature>
<dbReference type="InterPro" id="IPR021819">
    <property type="entry name" value="Far11/STRP_C"/>
</dbReference>
<dbReference type="SMART" id="SM01292">
    <property type="entry name" value="N1221"/>
    <property type="match status" value="1"/>
</dbReference>
<proteinExistence type="inferred from homology"/>
<dbReference type="InterPro" id="IPR040185">
    <property type="entry name" value="Far11/STRP"/>
</dbReference>
<comment type="caution">
    <text evidence="9">The sequence shown here is derived from an EMBL/GenBank/DDBJ whole genome shotgun (WGS) entry which is preliminary data.</text>
</comment>
<evidence type="ECO:0000256" key="5">
    <source>
        <dbReference type="ARBA" id="ARBA00046123"/>
    </source>
</evidence>
<reference evidence="9 10" key="1">
    <citation type="submission" date="2019-09" db="EMBL/GenBank/DDBJ databases">
        <title>Bird 10,000 Genomes (B10K) Project - Family phase.</title>
        <authorList>
            <person name="Zhang G."/>
        </authorList>
    </citation>
    <scope>NUCLEOTIDE SEQUENCE [LARGE SCALE GENOMIC DNA]</scope>
    <source>
        <strain evidence="9">B10K-DU-001-24</strain>
        <tissue evidence="9">Muscle</tissue>
    </source>
</reference>
<dbReference type="Pfam" id="PF07923">
    <property type="entry name" value="N1221"/>
    <property type="match status" value="1"/>
</dbReference>
<comment type="function">
    <text evidence="5">Plays a role in the regulation of cell morphology and cytoskeletal organization. Required in the cortical actin filament dynamics and cell shape. Part of the striatin-interacting phosphatase and kinase (STRIPAK) complexes. STRIPAK complexes have critical roles in protein (de)phosphorylation and are regulators of multiple signaling pathways including Hippo, MAPK, nuclear receptor and cytoskeleton remodeling. Different types of STRIPAK complexes are involved in a variety of biological processes such as cell growth, differentiation, apoptosis, metabolism and immune regulation.</text>
</comment>
<accession>A0A7K9CHA2</accession>
<organism evidence="9 10">
    <name type="scientific">Psilopogon haemacephalus</name>
    <name type="common">coppersmith barbet</name>
    <dbReference type="NCBI Taxonomy" id="2585815"/>
    <lineage>
        <taxon>Eukaryota</taxon>
        <taxon>Metazoa</taxon>
        <taxon>Chordata</taxon>
        <taxon>Craniata</taxon>
        <taxon>Vertebrata</taxon>
        <taxon>Euteleostomi</taxon>
        <taxon>Archelosauria</taxon>
        <taxon>Archosauria</taxon>
        <taxon>Dinosauria</taxon>
        <taxon>Saurischia</taxon>
        <taxon>Theropoda</taxon>
        <taxon>Coelurosauria</taxon>
        <taxon>Aves</taxon>
        <taxon>Neognathae</taxon>
        <taxon>Neoaves</taxon>
        <taxon>Telluraves</taxon>
        <taxon>Coraciimorphae</taxon>
        <taxon>Piciformes</taxon>
        <taxon>Megalaimidae</taxon>
        <taxon>Psilopogon</taxon>
    </lineage>
</organism>
<name>A0A7K9CHA2_9PICI</name>
<dbReference type="OrthoDB" id="18234at2759"/>
<keyword evidence="10" id="KW-1185">Reference proteome</keyword>
<evidence type="ECO:0000256" key="3">
    <source>
        <dbReference type="ARBA" id="ARBA00022490"/>
    </source>
</evidence>
<evidence type="ECO:0000256" key="2">
    <source>
        <dbReference type="ARBA" id="ARBA00007062"/>
    </source>
</evidence>
<evidence type="ECO:0000313" key="9">
    <source>
        <dbReference type="EMBL" id="NXG51488.1"/>
    </source>
</evidence>
<dbReference type="EMBL" id="VWZI01019747">
    <property type="protein sequence ID" value="NXG51488.1"/>
    <property type="molecule type" value="Genomic_DNA"/>
</dbReference>
<sequence length="754" mass="85820">PPFFCFQGYSESPDLEFEYADTDKWAAELSELYSYTEGPEFLLNRKCFEEDFRIHVREKKWTELDRNQHRTHAMRLLDGLEVTARERRLRVARAILYVAQGTFGECGSEAEVQFWMRYNIFLLLEVGTFNALVELLNMEIDNSAACSSAVRKPAISLADSTDLRVLLNIMYLIVETVRQEAEGDKPEWKSMRQTFRAELGAPLYNNEPFSVMLFGMVTKFCSGHAPHFPMKKVLLLLWKTVLCTLGGFEELQSMKAEKREILGLPPLPEDSIKVIRNMRAASPPASASDLIEQQQKRGRREHKALIKQDNLDAFNERDPYKADDSREEEEENDDDNSLEGETFPLERDEVMPPPTQHPPSDRITCPKGLPWAPKVREKDIEMFLESSRSKFIGYTLGSDTNTVVGLPRPIHESIRTLKQHKYTSIAEVQVHMEDEYLRSPFSGGEEEVEQVPAEILYQGLLPSLPQYMIALLKILLAAAPTSKAKTDSINILADVLPEEMPLCPLPLGLSGAALQQLSPQLCCCLLTAVSPQFEYMAQHLVFANCIPLILKFFNQNIMSYITAKNSISVLDYPYCVVHELPELTAESLVSGFLSAWSWYPGGILGAPWIQHPAPATLRPPVLGRLNPPSSLSCLFSRPFPTFHCPSLDLLQPLNAPEDPSNTWFVFWSPLPPDLDARPWDFQAEECALRASIERFNSRRYDRAHGNPDFLPVDNCLQSVLGQRVDLPEDFQVNYDLWLEREVFSRPISWEELLQ</sequence>
<evidence type="ECO:0000259" key="8">
    <source>
        <dbReference type="SMART" id="SM01293"/>
    </source>
</evidence>
<evidence type="ECO:0000313" key="10">
    <source>
        <dbReference type="Proteomes" id="UP000574528"/>
    </source>
</evidence>
<dbReference type="AlphaFoldDB" id="A0A7K9CHA2"/>
<feature type="non-terminal residue" evidence="9">
    <location>
        <position position="754"/>
    </location>
</feature>
<dbReference type="GO" id="GO:0007010">
    <property type="term" value="P:cytoskeleton organization"/>
    <property type="evidence" value="ECO:0007669"/>
    <property type="project" value="TreeGrafter"/>
</dbReference>
<protein>
    <submittedName>
        <fullName evidence="9">STRP1 protein</fullName>
    </submittedName>
</protein>